<proteinExistence type="predicted"/>
<dbReference type="RefSeq" id="XP_045285242.1">
    <property type="nucleotide sequence ID" value="XM_045433761.1"/>
</dbReference>
<dbReference type="HOGENOM" id="CLU_3191174_0_0_1"/>
<evidence type="ECO:0000313" key="2">
    <source>
        <dbReference type="Proteomes" id="UP000001631"/>
    </source>
</evidence>
<gene>
    <name evidence="1" type="ORF">HCBG_06712</name>
</gene>
<name>C0NUU8_AJECG</name>
<keyword evidence="2" id="KW-1185">Reference proteome</keyword>
<accession>C0NUU8</accession>
<dbReference type="EMBL" id="GG663372">
    <property type="protein sequence ID" value="EEH04761.1"/>
    <property type="molecule type" value="Genomic_DNA"/>
</dbReference>
<dbReference type="AlphaFoldDB" id="C0NUU8"/>
<reference evidence="1" key="1">
    <citation type="submission" date="2009-02" db="EMBL/GenBank/DDBJ databases">
        <title>The Genome Sequence of Ajellomyces capsulatus strain G186AR.</title>
        <authorList>
            <consortium name="The Broad Institute Genome Sequencing Platform"/>
            <person name="Champion M."/>
            <person name="Cuomo C."/>
            <person name="Ma L.-J."/>
            <person name="Henn M.R."/>
            <person name="Sil A."/>
            <person name="Goldman B."/>
            <person name="Young S.K."/>
            <person name="Kodira C.D."/>
            <person name="Zeng Q."/>
            <person name="Koehrsen M."/>
            <person name="Alvarado L."/>
            <person name="Berlin A."/>
            <person name="Borenstein D."/>
            <person name="Chen Z."/>
            <person name="Engels R."/>
            <person name="Freedman E."/>
            <person name="Gellesch M."/>
            <person name="Goldberg J."/>
            <person name="Griggs A."/>
            <person name="Gujja S."/>
            <person name="Heiman D."/>
            <person name="Hepburn T."/>
            <person name="Howarth C."/>
            <person name="Jen D."/>
            <person name="Larson L."/>
            <person name="Lewis B."/>
            <person name="Mehta T."/>
            <person name="Park D."/>
            <person name="Pearson M."/>
            <person name="Roberts A."/>
            <person name="Saif S."/>
            <person name="Shea T."/>
            <person name="Shenoy N."/>
            <person name="Sisk P."/>
            <person name="Stolte C."/>
            <person name="Sykes S."/>
            <person name="Walk T."/>
            <person name="White J."/>
            <person name="Yandava C."/>
            <person name="Klein B."/>
            <person name="McEwen J.G."/>
            <person name="Puccia R."/>
            <person name="Goldman G.H."/>
            <person name="Felipe M.S."/>
            <person name="Nino-Vega G."/>
            <person name="San-Blas G."/>
            <person name="Taylor J."/>
            <person name="Mendoza L."/>
            <person name="Galagan J."/>
            <person name="Nusbaum C."/>
            <person name="Birren B."/>
        </authorList>
    </citation>
    <scope>NUCLEOTIDE SEQUENCE</scope>
    <source>
        <strain evidence="1">G186AR</strain>
    </source>
</reference>
<dbReference type="GeneID" id="69039728"/>
<evidence type="ECO:0000313" key="1">
    <source>
        <dbReference type="EMBL" id="EEH04761.1"/>
    </source>
</evidence>
<protein>
    <submittedName>
        <fullName evidence="1">Uncharacterized protein</fullName>
    </submittedName>
</protein>
<dbReference type="InParanoid" id="C0NUU8"/>
<organism evidence="1 2">
    <name type="scientific">Ajellomyces capsulatus (strain G186AR / H82 / ATCC MYA-2454 / RMSCC 2432)</name>
    <name type="common">Darling's disease fungus</name>
    <name type="synonym">Histoplasma capsulatum</name>
    <dbReference type="NCBI Taxonomy" id="447093"/>
    <lineage>
        <taxon>Eukaryota</taxon>
        <taxon>Fungi</taxon>
        <taxon>Dikarya</taxon>
        <taxon>Ascomycota</taxon>
        <taxon>Pezizomycotina</taxon>
        <taxon>Eurotiomycetes</taxon>
        <taxon>Eurotiomycetidae</taxon>
        <taxon>Onygenales</taxon>
        <taxon>Ajellomycetaceae</taxon>
        <taxon>Histoplasma</taxon>
    </lineage>
</organism>
<sequence length="46" mass="5055">MAWLQSSISNKNLQLQSSATAEQRGILTTINKFNVNPLHQSAGRSI</sequence>
<dbReference type="Proteomes" id="UP000001631">
    <property type="component" value="Unassembled WGS sequence"/>
</dbReference>